<name>A0ACB9CZL8_CICIN</name>
<evidence type="ECO:0000313" key="1">
    <source>
        <dbReference type="EMBL" id="KAI3739608.1"/>
    </source>
</evidence>
<evidence type="ECO:0000313" key="2">
    <source>
        <dbReference type="Proteomes" id="UP001055811"/>
    </source>
</evidence>
<keyword evidence="2" id="KW-1185">Reference proteome</keyword>
<dbReference type="EMBL" id="CM042013">
    <property type="protein sequence ID" value="KAI3739608.1"/>
    <property type="molecule type" value="Genomic_DNA"/>
</dbReference>
<organism evidence="1 2">
    <name type="scientific">Cichorium intybus</name>
    <name type="common">Chicory</name>
    <dbReference type="NCBI Taxonomy" id="13427"/>
    <lineage>
        <taxon>Eukaryota</taxon>
        <taxon>Viridiplantae</taxon>
        <taxon>Streptophyta</taxon>
        <taxon>Embryophyta</taxon>
        <taxon>Tracheophyta</taxon>
        <taxon>Spermatophyta</taxon>
        <taxon>Magnoliopsida</taxon>
        <taxon>eudicotyledons</taxon>
        <taxon>Gunneridae</taxon>
        <taxon>Pentapetalae</taxon>
        <taxon>asterids</taxon>
        <taxon>campanulids</taxon>
        <taxon>Asterales</taxon>
        <taxon>Asteraceae</taxon>
        <taxon>Cichorioideae</taxon>
        <taxon>Cichorieae</taxon>
        <taxon>Cichoriinae</taxon>
        <taxon>Cichorium</taxon>
    </lineage>
</organism>
<accession>A0ACB9CZL8</accession>
<dbReference type="Proteomes" id="UP001055811">
    <property type="component" value="Linkage Group LG05"/>
</dbReference>
<comment type="caution">
    <text evidence="1">The sequence shown here is derived from an EMBL/GenBank/DDBJ whole genome shotgun (WGS) entry which is preliminary data.</text>
</comment>
<reference evidence="2" key="1">
    <citation type="journal article" date="2022" name="Mol. Ecol. Resour.">
        <title>The genomes of chicory, endive, great burdock and yacon provide insights into Asteraceae palaeo-polyploidization history and plant inulin production.</title>
        <authorList>
            <person name="Fan W."/>
            <person name="Wang S."/>
            <person name="Wang H."/>
            <person name="Wang A."/>
            <person name="Jiang F."/>
            <person name="Liu H."/>
            <person name="Zhao H."/>
            <person name="Xu D."/>
            <person name="Zhang Y."/>
        </authorList>
    </citation>
    <scope>NUCLEOTIDE SEQUENCE [LARGE SCALE GENOMIC DNA]</scope>
    <source>
        <strain evidence="2">cv. Punajuju</strain>
    </source>
</reference>
<proteinExistence type="predicted"/>
<sequence>MADPSLNRISQHFCYHLLTPPSATSSHLPMDASLPSLGPLNLFRLNKQRPSASPPVASHHRLLLCREQPPSGTTNFPHLTSSPAPSHSVAPS</sequence>
<gene>
    <name evidence="1" type="ORF">L2E82_30017</name>
</gene>
<reference evidence="1 2" key="2">
    <citation type="journal article" date="2022" name="Mol. Ecol. Resour.">
        <title>The genomes of chicory, endive, great burdock and yacon provide insights into Asteraceae paleo-polyploidization history and plant inulin production.</title>
        <authorList>
            <person name="Fan W."/>
            <person name="Wang S."/>
            <person name="Wang H."/>
            <person name="Wang A."/>
            <person name="Jiang F."/>
            <person name="Liu H."/>
            <person name="Zhao H."/>
            <person name="Xu D."/>
            <person name="Zhang Y."/>
        </authorList>
    </citation>
    <scope>NUCLEOTIDE SEQUENCE [LARGE SCALE GENOMIC DNA]</scope>
    <source>
        <strain evidence="2">cv. Punajuju</strain>
        <tissue evidence="1">Leaves</tissue>
    </source>
</reference>
<protein>
    <submittedName>
        <fullName evidence="1">Uncharacterized protein</fullName>
    </submittedName>
</protein>